<comment type="caution">
    <text evidence="1">The sequence shown here is derived from an EMBL/GenBank/DDBJ whole genome shotgun (WGS) entry which is preliminary data.</text>
</comment>
<protein>
    <submittedName>
        <fullName evidence="1">Pyruvate carboxylase</fullName>
        <ecNumber evidence="1">6.4.1.1</ecNumber>
    </submittedName>
</protein>
<gene>
    <name evidence="1" type="ORF">TGMAS_284190B</name>
</gene>
<feature type="non-terminal residue" evidence="1">
    <location>
        <position position="67"/>
    </location>
</feature>
<dbReference type="Proteomes" id="UP000028821">
    <property type="component" value="Unassembled WGS sequence"/>
</dbReference>
<dbReference type="SUPFAM" id="SSF51569">
    <property type="entry name" value="Aldolase"/>
    <property type="match status" value="1"/>
</dbReference>
<dbReference type="AlphaFoldDB" id="A0A086PKL7"/>
<dbReference type="EC" id="6.4.1.1" evidence="1"/>
<dbReference type="PANTHER" id="PTHR43778:SF2">
    <property type="entry name" value="PYRUVATE CARBOXYLASE, MITOCHONDRIAL"/>
    <property type="match status" value="1"/>
</dbReference>
<accession>A0A086PKL7</accession>
<dbReference type="PANTHER" id="PTHR43778">
    <property type="entry name" value="PYRUVATE CARBOXYLASE"/>
    <property type="match status" value="1"/>
</dbReference>
<dbReference type="GO" id="GO:0004736">
    <property type="term" value="F:pyruvate carboxylase activity"/>
    <property type="evidence" value="ECO:0007669"/>
    <property type="project" value="UniProtKB-EC"/>
</dbReference>
<name>A0A086PKL7_TOXGO</name>
<sequence length="67" mass="7601">GYKTLLDEVGPEGFARVIRTEKRLLLCDTTLRDAHQSLLATRMRTIDMLKVAPSYAHLLPTLFSLEN</sequence>
<keyword evidence="1" id="KW-0436">Ligase</keyword>
<feature type="non-terminal residue" evidence="1">
    <location>
        <position position="1"/>
    </location>
</feature>
<organism evidence="1 2">
    <name type="scientific">Toxoplasma gondii MAS</name>
    <dbReference type="NCBI Taxonomy" id="943118"/>
    <lineage>
        <taxon>Eukaryota</taxon>
        <taxon>Sar</taxon>
        <taxon>Alveolata</taxon>
        <taxon>Apicomplexa</taxon>
        <taxon>Conoidasida</taxon>
        <taxon>Coccidia</taxon>
        <taxon>Eucoccidiorida</taxon>
        <taxon>Eimeriorina</taxon>
        <taxon>Sarcocystidae</taxon>
        <taxon>Toxoplasma</taxon>
    </lineage>
</organism>
<evidence type="ECO:0000313" key="2">
    <source>
        <dbReference type="Proteomes" id="UP000028821"/>
    </source>
</evidence>
<dbReference type="EMBL" id="AEXC02002982">
    <property type="protein sequence ID" value="KFH00899.1"/>
    <property type="molecule type" value="Genomic_DNA"/>
</dbReference>
<dbReference type="Gene3D" id="3.20.20.70">
    <property type="entry name" value="Aldolase class I"/>
    <property type="match status" value="1"/>
</dbReference>
<dbReference type="GO" id="GO:0006094">
    <property type="term" value="P:gluconeogenesis"/>
    <property type="evidence" value="ECO:0007669"/>
    <property type="project" value="TreeGrafter"/>
</dbReference>
<dbReference type="InterPro" id="IPR055268">
    <property type="entry name" value="PCB-like"/>
</dbReference>
<reference evidence="1 2" key="1">
    <citation type="submission" date="2014-04" db="EMBL/GenBank/DDBJ databases">
        <authorList>
            <person name="Sibley D."/>
            <person name="Venepally P."/>
            <person name="Karamycheva S."/>
            <person name="Hadjithomas M."/>
            <person name="Khan A."/>
            <person name="Brunk B."/>
            <person name="Roos D."/>
            <person name="Caler E."/>
            <person name="Lorenzi H."/>
        </authorList>
    </citation>
    <scope>NUCLEOTIDE SEQUENCE [LARGE SCALE GENOMIC DNA]</scope>
    <source>
        <strain evidence="1 2">MAS</strain>
    </source>
</reference>
<dbReference type="InterPro" id="IPR013785">
    <property type="entry name" value="Aldolase_TIM"/>
</dbReference>
<evidence type="ECO:0000313" key="1">
    <source>
        <dbReference type="EMBL" id="KFH00899.1"/>
    </source>
</evidence>
<dbReference type="GO" id="GO:0005737">
    <property type="term" value="C:cytoplasm"/>
    <property type="evidence" value="ECO:0007669"/>
    <property type="project" value="TreeGrafter"/>
</dbReference>
<proteinExistence type="predicted"/>
<dbReference type="VEuPathDB" id="ToxoDB:TGMAS_284190B"/>
<keyword evidence="1" id="KW-0670">Pyruvate</keyword>